<evidence type="ECO:0000256" key="7">
    <source>
        <dbReference type="ARBA" id="ARBA00022989"/>
    </source>
</evidence>
<feature type="region of interest" description="Disordered" evidence="16">
    <location>
        <begin position="24"/>
        <end position="168"/>
    </location>
</feature>
<keyword evidence="7 17" id="KW-1133">Transmembrane helix</keyword>
<dbReference type="GO" id="GO:0004338">
    <property type="term" value="F:glucan exo-1,3-beta-glucosidase activity"/>
    <property type="evidence" value="ECO:0007669"/>
    <property type="project" value="UniProtKB-EC"/>
</dbReference>
<evidence type="ECO:0000256" key="17">
    <source>
        <dbReference type="SAM" id="Phobius"/>
    </source>
</evidence>
<evidence type="ECO:0000256" key="11">
    <source>
        <dbReference type="ARBA" id="ARBA00023316"/>
    </source>
</evidence>
<evidence type="ECO:0000256" key="3">
    <source>
        <dbReference type="ARBA" id="ARBA00022475"/>
    </source>
</evidence>
<feature type="transmembrane region" description="Helical" evidence="17">
    <location>
        <begin position="252"/>
        <end position="274"/>
    </location>
</feature>
<accession>A0A0C9X2D2</accession>
<dbReference type="InterPro" id="IPR001547">
    <property type="entry name" value="Glyco_hydro_5"/>
</dbReference>
<comment type="similarity">
    <text evidence="2">Belongs to the glycosyl hydrolase 5 (cellulase A) family.</text>
</comment>
<dbReference type="STRING" id="1095629.A0A0C9X2D2"/>
<evidence type="ECO:0000256" key="10">
    <source>
        <dbReference type="ARBA" id="ARBA00023295"/>
    </source>
</evidence>
<dbReference type="Proteomes" id="UP000054477">
    <property type="component" value="Unassembled WGS sequence"/>
</dbReference>
<dbReference type="PANTHER" id="PTHR31297">
    <property type="entry name" value="GLUCAN ENDO-1,6-BETA-GLUCOSIDASE B"/>
    <property type="match status" value="1"/>
</dbReference>
<evidence type="ECO:0000256" key="5">
    <source>
        <dbReference type="ARBA" id="ARBA00022801"/>
    </source>
</evidence>
<keyword evidence="20" id="KW-1185">Reference proteome</keyword>
<evidence type="ECO:0000256" key="8">
    <source>
        <dbReference type="ARBA" id="ARBA00023136"/>
    </source>
</evidence>
<evidence type="ECO:0000256" key="16">
    <source>
        <dbReference type="SAM" id="MobiDB-lite"/>
    </source>
</evidence>
<organism evidence="19 20">
    <name type="scientific">Laccaria amethystina LaAM-08-1</name>
    <dbReference type="NCBI Taxonomy" id="1095629"/>
    <lineage>
        <taxon>Eukaryota</taxon>
        <taxon>Fungi</taxon>
        <taxon>Dikarya</taxon>
        <taxon>Basidiomycota</taxon>
        <taxon>Agaricomycotina</taxon>
        <taxon>Agaricomycetes</taxon>
        <taxon>Agaricomycetidae</taxon>
        <taxon>Agaricales</taxon>
        <taxon>Agaricineae</taxon>
        <taxon>Hydnangiaceae</taxon>
        <taxon>Laccaria</taxon>
    </lineage>
</organism>
<dbReference type="GO" id="GO:0009986">
    <property type="term" value="C:cell surface"/>
    <property type="evidence" value="ECO:0007669"/>
    <property type="project" value="TreeGrafter"/>
</dbReference>
<gene>
    <name evidence="19" type="ORF">K443DRAFT_683065</name>
</gene>
<dbReference type="AlphaFoldDB" id="A0A0C9X2D2"/>
<evidence type="ECO:0000256" key="14">
    <source>
        <dbReference type="ARBA" id="ARBA00038929"/>
    </source>
</evidence>
<dbReference type="GO" id="GO:0005576">
    <property type="term" value="C:extracellular region"/>
    <property type="evidence" value="ECO:0007669"/>
    <property type="project" value="TreeGrafter"/>
</dbReference>
<comment type="subcellular location">
    <subcellularLocation>
        <location evidence="1">Cell membrane</location>
        <topology evidence="1">Single-pass type II membrane protein</topology>
    </subcellularLocation>
</comment>
<evidence type="ECO:0000259" key="18">
    <source>
        <dbReference type="Pfam" id="PF00150"/>
    </source>
</evidence>
<comment type="catalytic activity">
    <reaction evidence="12">
        <text>Successive hydrolysis of beta-D-glucose units from the non-reducing ends of (1-&gt;3)-beta-D-glucans, releasing alpha-glucose.</text>
        <dbReference type="EC" id="3.2.1.58"/>
    </reaction>
</comment>
<evidence type="ECO:0000256" key="9">
    <source>
        <dbReference type="ARBA" id="ARBA00023180"/>
    </source>
</evidence>
<evidence type="ECO:0000256" key="4">
    <source>
        <dbReference type="ARBA" id="ARBA00022692"/>
    </source>
</evidence>
<keyword evidence="3" id="KW-1003">Cell membrane</keyword>
<dbReference type="HOGENOM" id="CLU_004624_6_1_1"/>
<evidence type="ECO:0000313" key="19">
    <source>
        <dbReference type="EMBL" id="KIJ95378.1"/>
    </source>
</evidence>
<evidence type="ECO:0000256" key="2">
    <source>
        <dbReference type="ARBA" id="ARBA00005641"/>
    </source>
</evidence>
<keyword evidence="9" id="KW-0325">Glycoprotein</keyword>
<dbReference type="InterPro" id="IPR050386">
    <property type="entry name" value="Glycosyl_hydrolase_5"/>
</dbReference>
<keyword evidence="5 19" id="KW-0378">Hydrolase</keyword>
<keyword evidence="10" id="KW-0326">Glycosidase</keyword>
<sequence>MSEGPSYDPHTTTMDMDNVLVAASTPSEQPLTEEAVTATEGDDVPQIRDDRPSLYTAPVVQEEDLPLSFVEHSPPPSSYETTAVDHPAAADQPALQPSRSIDLLSPPITTDLDPLPQGAQPPVIIDRTANDSPVLDHLPRGARPPVVVDRTADDSPVPRSGDLPPFRQSDYFLGPTPAFLLSERSSLTADSLKALGATSNNTSNEEQPLALAAGGVAGAELEDKEALSESLTEEPTTSRGTSKGSKRRMMTLLGVLAAILIIVLVVVLSVYFGVVKKKNNVNASTGGSGGSPTGTGTAAKPTSTGKPGNHVTGGDGSTVTLANGTTFTYTNPFGGFWVEDPSNPFNNNAQPNSWTPPLNTSWVWGQNRVYGVNLGGWLVLEPFISPSLYQRYPGAVDEYTLSTLMAADTANGGLQQLEEHYATFITEQDFAEMAGAGLNWIRLPIPFWAIETWPGEPYLAKTSWTYFLKAVQWARKYGLRIYLDLHAVPGSQNGYNHSGRGGGKINFLEGNMGLANAQRTLYYIRLITEFISQPEYQDVIPIFGIVNEAVEQSIGINELTSFYLEAHDMIRNNITGKGEGHGPYISIHDSFLPGTMWFNYLQGSDRILMDTHPYFSFTGAANPQPLDVNGPEGQPGGQWPGMACAAFGPRVDNSRQNFGVSVAGEFSGSPNDCGLFLLGVTDTSLTPGCDTIYNDWASYSAAMKAGVQNFIEAQFDSLGDWFFWTWKIGASQVSGNIEAPLWSYQLGYRNGWIPTDPRVAVGKCASLSAPAGSFSAYLPWQTGTPSTIPASSTASFPWPPTTLANLDVAMTLLPTYTNTAPLITLPPQSFSGAPAQVTKSADGWFNKQDTDGGITTVAGCTYPDEYVPTFAVVPTAACTGA</sequence>
<feature type="compositionally biased region" description="Low complexity" evidence="16">
    <location>
        <begin position="294"/>
        <end position="306"/>
    </location>
</feature>
<keyword evidence="11" id="KW-0961">Cell wall biogenesis/degradation</keyword>
<evidence type="ECO:0000313" key="20">
    <source>
        <dbReference type="Proteomes" id="UP000054477"/>
    </source>
</evidence>
<dbReference type="GO" id="GO:0005886">
    <property type="term" value="C:plasma membrane"/>
    <property type="evidence" value="ECO:0007669"/>
    <property type="project" value="UniProtKB-SubCell"/>
</dbReference>
<proteinExistence type="inferred from homology"/>
<keyword evidence="8 17" id="KW-0472">Membrane</keyword>
<evidence type="ECO:0000256" key="15">
    <source>
        <dbReference type="ARBA" id="ARBA00041260"/>
    </source>
</evidence>
<feature type="region of interest" description="Disordered" evidence="16">
    <location>
        <begin position="222"/>
        <end position="245"/>
    </location>
</feature>
<dbReference type="PANTHER" id="PTHR31297:SF34">
    <property type="entry name" value="GLUCAN 1,3-BETA-GLUCOSIDASE 2"/>
    <property type="match status" value="1"/>
</dbReference>
<reference evidence="20" key="2">
    <citation type="submission" date="2015-01" db="EMBL/GenBank/DDBJ databases">
        <title>Evolutionary Origins and Diversification of the Mycorrhizal Mutualists.</title>
        <authorList>
            <consortium name="DOE Joint Genome Institute"/>
            <consortium name="Mycorrhizal Genomics Consortium"/>
            <person name="Kohler A."/>
            <person name="Kuo A."/>
            <person name="Nagy L.G."/>
            <person name="Floudas D."/>
            <person name="Copeland A."/>
            <person name="Barry K.W."/>
            <person name="Cichocki N."/>
            <person name="Veneault-Fourrey C."/>
            <person name="LaButti K."/>
            <person name="Lindquist E.A."/>
            <person name="Lipzen A."/>
            <person name="Lundell T."/>
            <person name="Morin E."/>
            <person name="Murat C."/>
            <person name="Riley R."/>
            <person name="Ohm R."/>
            <person name="Sun H."/>
            <person name="Tunlid A."/>
            <person name="Henrissat B."/>
            <person name="Grigoriev I.V."/>
            <person name="Hibbett D.S."/>
            <person name="Martin F."/>
        </authorList>
    </citation>
    <scope>NUCLEOTIDE SEQUENCE [LARGE SCALE GENOMIC DNA]</scope>
    <source>
        <strain evidence="20">LaAM-08-1</strain>
    </source>
</reference>
<evidence type="ECO:0000256" key="12">
    <source>
        <dbReference type="ARBA" id="ARBA00036824"/>
    </source>
</evidence>
<feature type="domain" description="Glycoside hydrolase family 5" evidence="18">
    <location>
        <begin position="409"/>
        <end position="572"/>
    </location>
</feature>
<comment type="function">
    <text evidence="13">Glucosidase involved in the degradation of cellulosic biomass. Active on lichenan.</text>
</comment>
<name>A0A0C9X2D2_9AGAR</name>
<evidence type="ECO:0000256" key="6">
    <source>
        <dbReference type="ARBA" id="ARBA00022968"/>
    </source>
</evidence>
<protein>
    <recommendedName>
        <fullName evidence="14">glucan 1,3-beta-glucosidase</fullName>
        <ecNumber evidence="14">3.2.1.58</ecNumber>
    </recommendedName>
    <alternativeName>
        <fullName evidence="15">Exo-1,3-beta-glucanase D</fullName>
    </alternativeName>
</protein>
<dbReference type="OrthoDB" id="62120at2759"/>
<evidence type="ECO:0000256" key="13">
    <source>
        <dbReference type="ARBA" id="ARBA00037126"/>
    </source>
</evidence>
<keyword evidence="6" id="KW-0735">Signal-anchor</keyword>
<dbReference type="InterPro" id="IPR017853">
    <property type="entry name" value="GH"/>
</dbReference>
<evidence type="ECO:0000256" key="1">
    <source>
        <dbReference type="ARBA" id="ARBA00004401"/>
    </source>
</evidence>
<feature type="region of interest" description="Disordered" evidence="16">
    <location>
        <begin position="282"/>
        <end position="317"/>
    </location>
</feature>
<dbReference type="GO" id="GO:0071555">
    <property type="term" value="P:cell wall organization"/>
    <property type="evidence" value="ECO:0007669"/>
    <property type="project" value="UniProtKB-KW"/>
</dbReference>
<dbReference type="EMBL" id="KN838758">
    <property type="protein sequence ID" value="KIJ95378.1"/>
    <property type="molecule type" value="Genomic_DNA"/>
</dbReference>
<dbReference type="Gene3D" id="3.20.20.80">
    <property type="entry name" value="Glycosidases"/>
    <property type="match status" value="1"/>
</dbReference>
<dbReference type="Pfam" id="PF00150">
    <property type="entry name" value="Cellulase"/>
    <property type="match status" value="1"/>
</dbReference>
<dbReference type="SUPFAM" id="SSF51445">
    <property type="entry name" value="(Trans)glycosidases"/>
    <property type="match status" value="1"/>
</dbReference>
<feature type="compositionally biased region" description="Polar residues" evidence="16">
    <location>
        <begin position="229"/>
        <end position="243"/>
    </location>
</feature>
<dbReference type="EC" id="3.2.1.58" evidence="14"/>
<dbReference type="GO" id="GO:0009251">
    <property type="term" value="P:glucan catabolic process"/>
    <property type="evidence" value="ECO:0007669"/>
    <property type="project" value="TreeGrafter"/>
</dbReference>
<reference evidence="19 20" key="1">
    <citation type="submission" date="2014-04" db="EMBL/GenBank/DDBJ databases">
        <authorList>
            <consortium name="DOE Joint Genome Institute"/>
            <person name="Kuo A."/>
            <person name="Kohler A."/>
            <person name="Nagy L.G."/>
            <person name="Floudas D."/>
            <person name="Copeland A."/>
            <person name="Barry K.W."/>
            <person name="Cichocki N."/>
            <person name="Veneault-Fourrey C."/>
            <person name="LaButti K."/>
            <person name="Lindquist E.A."/>
            <person name="Lipzen A."/>
            <person name="Lundell T."/>
            <person name="Morin E."/>
            <person name="Murat C."/>
            <person name="Sun H."/>
            <person name="Tunlid A."/>
            <person name="Henrissat B."/>
            <person name="Grigoriev I.V."/>
            <person name="Hibbett D.S."/>
            <person name="Martin F."/>
            <person name="Nordberg H.P."/>
            <person name="Cantor M.N."/>
            <person name="Hua S.X."/>
        </authorList>
    </citation>
    <scope>NUCLEOTIDE SEQUENCE [LARGE SCALE GENOMIC DNA]</scope>
    <source>
        <strain evidence="19 20">LaAM-08-1</strain>
    </source>
</reference>
<keyword evidence="4 17" id="KW-0812">Transmembrane</keyword>